<organism evidence="1 2">
    <name type="scientific">Orbilia javanica</name>
    <dbReference type="NCBI Taxonomy" id="47235"/>
    <lineage>
        <taxon>Eukaryota</taxon>
        <taxon>Fungi</taxon>
        <taxon>Dikarya</taxon>
        <taxon>Ascomycota</taxon>
        <taxon>Pezizomycotina</taxon>
        <taxon>Orbiliomycetes</taxon>
        <taxon>Orbiliales</taxon>
        <taxon>Orbiliaceae</taxon>
        <taxon>Orbilia</taxon>
    </lineage>
</organism>
<reference evidence="1 2" key="1">
    <citation type="submission" date="2019-10" db="EMBL/GenBank/DDBJ databases">
        <authorList>
            <person name="Palmer J.M."/>
        </authorList>
    </citation>
    <scope>NUCLEOTIDE SEQUENCE [LARGE SCALE GENOMIC DNA]</scope>
    <source>
        <strain evidence="1 2">TWF718</strain>
    </source>
</reference>
<protein>
    <submittedName>
        <fullName evidence="1">Uncharacterized protein</fullName>
    </submittedName>
</protein>
<evidence type="ECO:0000313" key="2">
    <source>
        <dbReference type="Proteomes" id="UP001313282"/>
    </source>
</evidence>
<evidence type="ECO:0000313" key="1">
    <source>
        <dbReference type="EMBL" id="KAK6334715.1"/>
    </source>
</evidence>
<dbReference type="AlphaFoldDB" id="A0AAN8MNX9"/>
<proteinExistence type="predicted"/>
<keyword evidence="2" id="KW-1185">Reference proteome</keyword>
<dbReference type="Proteomes" id="UP001313282">
    <property type="component" value="Unassembled WGS sequence"/>
</dbReference>
<gene>
    <name evidence="1" type="ORF">TWF718_010162</name>
</gene>
<sequence>MPRCYKAPPSEILANLEVRRTISWGDVDWSVDRFTGREYSNRLKLFMICCNQIRRKYMNSPVIDAPTELFFGSEILQYKLPEPGSPATLELLMEVLNWSGFVYDKVHPDPWTEETVSVCILRRRRRQPLASPTPTP</sequence>
<accession>A0AAN8MNX9</accession>
<comment type="caution">
    <text evidence="1">The sequence shown here is derived from an EMBL/GenBank/DDBJ whole genome shotgun (WGS) entry which is preliminary data.</text>
</comment>
<dbReference type="EMBL" id="JAVHNR010000008">
    <property type="protein sequence ID" value="KAK6334715.1"/>
    <property type="molecule type" value="Genomic_DNA"/>
</dbReference>
<name>A0AAN8MNX9_9PEZI</name>